<organism evidence="2">
    <name type="scientific">Anguilla anguilla</name>
    <name type="common">European freshwater eel</name>
    <name type="synonym">Muraena anguilla</name>
    <dbReference type="NCBI Taxonomy" id="7936"/>
    <lineage>
        <taxon>Eukaryota</taxon>
        <taxon>Metazoa</taxon>
        <taxon>Chordata</taxon>
        <taxon>Craniata</taxon>
        <taxon>Vertebrata</taxon>
        <taxon>Euteleostomi</taxon>
        <taxon>Actinopterygii</taxon>
        <taxon>Neopterygii</taxon>
        <taxon>Teleostei</taxon>
        <taxon>Anguilliformes</taxon>
        <taxon>Anguillidae</taxon>
        <taxon>Anguilla</taxon>
    </lineage>
</organism>
<dbReference type="AlphaFoldDB" id="A0A0E9X6L9"/>
<dbReference type="EMBL" id="GBXM01011249">
    <property type="protein sequence ID" value="JAH97328.1"/>
    <property type="molecule type" value="Transcribed_RNA"/>
</dbReference>
<name>A0A0E9X6L9_ANGAN</name>
<keyword evidence="1" id="KW-0812">Transmembrane</keyword>
<protein>
    <submittedName>
        <fullName evidence="2">Uncharacterized protein</fullName>
    </submittedName>
</protein>
<proteinExistence type="predicted"/>
<evidence type="ECO:0000256" key="1">
    <source>
        <dbReference type="SAM" id="Phobius"/>
    </source>
</evidence>
<sequence length="107" mass="12147">MTKTCCSENMFVKYYLILLNVPCCVVFGVAEYMDFEIKTRDSCPLEGTKTNYQITIEGYAMGAYGRRMNLNIVLLKVILGGTKGEKTQSFFLAIFKRRAGFENQSIT</sequence>
<reference evidence="2" key="1">
    <citation type="submission" date="2014-11" db="EMBL/GenBank/DDBJ databases">
        <authorList>
            <person name="Amaro Gonzalez C."/>
        </authorList>
    </citation>
    <scope>NUCLEOTIDE SEQUENCE</scope>
</reference>
<accession>A0A0E9X6L9</accession>
<feature type="transmembrane region" description="Helical" evidence="1">
    <location>
        <begin position="12"/>
        <end position="30"/>
    </location>
</feature>
<keyword evidence="1" id="KW-0472">Membrane</keyword>
<reference evidence="2" key="2">
    <citation type="journal article" date="2015" name="Fish Shellfish Immunol.">
        <title>Early steps in the European eel (Anguilla anguilla)-Vibrio vulnificus interaction in the gills: Role of the RtxA13 toxin.</title>
        <authorList>
            <person name="Callol A."/>
            <person name="Pajuelo D."/>
            <person name="Ebbesson L."/>
            <person name="Teles M."/>
            <person name="MacKenzie S."/>
            <person name="Amaro C."/>
        </authorList>
    </citation>
    <scope>NUCLEOTIDE SEQUENCE</scope>
</reference>
<evidence type="ECO:0000313" key="2">
    <source>
        <dbReference type="EMBL" id="JAH97328.1"/>
    </source>
</evidence>
<keyword evidence="1" id="KW-1133">Transmembrane helix</keyword>